<sequence length="99" mass="10946">GGLDIDVEDIATATLVNEDGAFALLSVDYLQRPRAFYIEAVTVDGGWYRWEFCAKDADAMYERQMARFVALCEGDTTPDYPNLADGIAVQEVLDEVSCV</sequence>
<reference evidence="1" key="1">
    <citation type="journal article" date="2014" name="Front. Microbiol.">
        <title>High frequency of phylogenetically diverse reductive dehalogenase-homologous genes in deep subseafloor sedimentary metagenomes.</title>
        <authorList>
            <person name="Kawai M."/>
            <person name="Futagami T."/>
            <person name="Toyoda A."/>
            <person name="Takaki Y."/>
            <person name="Nishi S."/>
            <person name="Hori S."/>
            <person name="Arai W."/>
            <person name="Tsubouchi T."/>
            <person name="Morono Y."/>
            <person name="Uchiyama I."/>
            <person name="Ito T."/>
            <person name="Fujiyama A."/>
            <person name="Inagaki F."/>
            <person name="Takami H."/>
        </authorList>
    </citation>
    <scope>NUCLEOTIDE SEQUENCE</scope>
    <source>
        <strain evidence="1">Expedition CK06-06</strain>
    </source>
</reference>
<gene>
    <name evidence="1" type="ORF">S01H1_32274</name>
</gene>
<dbReference type="EMBL" id="BARS01019970">
    <property type="protein sequence ID" value="GAF96724.1"/>
    <property type="molecule type" value="Genomic_DNA"/>
</dbReference>
<name>X0TU18_9ZZZZ</name>
<feature type="non-terminal residue" evidence="1">
    <location>
        <position position="1"/>
    </location>
</feature>
<accession>X0TU18</accession>
<proteinExistence type="predicted"/>
<comment type="caution">
    <text evidence="1">The sequence shown here is derived from an EMBL/GenBank/DDBJ whole genome shotgun (WGS) entry which is preliminary data.</text>
</comment>
<evidence type="ECO:0008006" key="2">
    <source>
        <dbReference type="Google" id="ProtNLM"/>
    </source>
</evidence>
<evidence type="ECO:0000313" key="1">
    <source>
        <dbReference type="EMBL" id="GAF96724.1"/>
    </source>
</evidence>
<organism evidence="1">
    <name type="scientific">marine sediment metagenome</name>
    <dbReference type="NCBI Taxonomy" id="412755"/>
    <lineage>
        <taxon>unclassified sequences</taxon>
        <taxon>metagenomes</taxon>
        <taxon>ecological metagenomes</taxon>
    </lineage>
</organism>
<dbReference type="Gene3D" id="3.30.360.10">
    <property type="entry name" value="Dihydrodipicolinate Reductase, domain 2"/>
    <property type="match status" value="1"/>
</dbReference>
<protein>
    <recommendedName>
        <fullName evidence="2">Gfo/Idh/MocA-like oxidoreductase C-terminal domain-containing protein</fullName>
    </recommendedName>
</protein>
<dbReference type="AlphaFoldDB" id="X0TU18"/>